<dbReference type="AlphaFoldDB" id="A0A8J3NTA3"/>
<evidence type="ECO:0000313" key="3">
    <source>
        <dbReference type="Proteomes" id="UP000619293"/>
    </source>
</evidence>
<accession>A0A8J3NTA3</accession>
<name>A0A8J3NTA3_9ACTN</name>
<sequence length="153" mass="16494">MTKLLDKTKCAAISDELTALLVKDVRKKFPEWTDDFGHRSVDQMVGFLAACALSPEPLGPSMLVDEFWHALIVRTVDYTAFCDQLAGKSSTTSQTTSASTTRAFPARTPPCGRAPSGPSRRQAMTSTRRSGLTWARPTARSATRAATTAPSNG</sequence>
<feature type="compositionally biased region" description="Low complexity" evidence="1">
    <location>
        <begin position="135"/>
        <end position="153"/>
    </location>
</feature>
<reference evidence="2 3" key="1">
    <citation type="submission" date="2021-01" db="EMBL/GenBank/DDBJ databases">
        <title>Whole genome shotgun sequence of Catellatospora chokoriensis NBRC 107358.</title>
        <authorList>
            <person name="Komaki H."/>
            <person name="Tamura T."/>
        </authorList>
    </citation>
    <scope>NUCLEOTIDE SEQUENCE [LARGE SCALE GENOMIC DNA]</scope>
    <source>
        <strain evidence="2 3">NBRC 107358</strain>
    </source>
</reference>
<protein>
    <submittedName>
        <fullName evidence="2">Uncharacterized protein</fullName>
    </submittedName>
</protein>
<dbReference type="RefSeq" id="WP_203736385.1">
    <property type="nucleotide sequence ID" value="NZ_BAAALB010000016.1"/>
</dbReference>
<evidence type="ECO:0000313" key="2">
    <source>
        <dbReference type="EMBL" id="GIF91496.1"/>
    </source>
</evidence>
<organism evidence="2 3">
    <name type="scientific">Catellatospora chokoriensis</name>
    <dbReference type="NCBI Taxonomy" id="310353"/>
    <lineage>
        <taxon>Bacteria</taxon>
        <taxon>Bacillati</taxon>
        <taxon>Actinomycetota</taxon>
        <taxon>Actinomycetes</taxon>
        <taxon>Micromonosporales</taxon>
        <taxon>Micromonosporaceae</taxon>
        <taxon>Catellatospora</taxon>
    </lineage>
</organism>
<dbReference type="Proteomes" id="UP000619293">
    <property type="component" value="Unassembled WGS sequence"/>
</dbReference>
<feature type="region of interest" description="Disordered" evidence="1">
    <location>
        <begin position="87"/>
        <end position="153"/>
    </location>
</feature>
<dbReference type="EMBL" id="BONG01000033">
    <property type="protein sequence ID" value="GIF91496.1"/>
    <property type="molecule type" value="Genomic_DNA"/>
</dbReference>
<evidence type="ECO:0000256" key="1">
    <source>
        <dbReference type="SAM" id="MobiDB-lite"/>
    </source>
</evidence>
<proteinExistence type="predicted"/>
<gene>
    <name evidence="2" type="ORF">Cch02nite_49400</name>
</gene>
<feature type="compositionally biased region" description="Low complexity" evidence="1">
    <location>
        <begin position="89"/>
        <end position="101"/>
    </location>
</feature>
<comment type="caution">
    <text evidence="2">The sequence shown here is derived from an EMBL/GenBank/DDBJ whole genome shotgun (WGS) entry which is preliminary data.</text>
</comment>
<keyword evidence="3" id="KW-1185">Reference proteome</keyword>